<organism evidence="1 2">
    <name type="scientific">Theobroma cacao</name>
    <name type="common">Cacao</name>
    <name type="synonym">Cocoa</name>
    <dbReference type="NCBI Taxonomy" id="3641"/>
    <lineage>
        <taxon>Eukaryota</taxon>
        <taxon>Viridiplantae</taxon>
        <taxon>Streptophyta</taxon>
        <taxon>Embryophyta</taxon>
        <taxon>Tracheophyta</taxon>
        <taxon>Spermatophyta</taxon>
        <taxon>Magnoliopsida</taxon>
        <taxon>eudicotyledons</taxon>
        <taxon>Gunneridae</taxon>
        <taxon>Pentapetalae</taxon>
        <taxon>rosids</taxon>
        <taxon>malvids</taxon>
        <taxon>Malvales</taxon>
        <taxon>Malvaceae</taxon>
        <taxon>Byttnerioideae</taxon>
        <taxon>Theobroma</taxon>
    </lineage>
</organism>
<evidence type="ECO:0000313" key="2">
    <source>
        <dbReference type="Proteomes" id="UP000026915"/>
    </source>
</evidence>
<dbReference type="InParanoid" id="A0A061DP92"/>
<dbReference type="HOGENOM" id="CLU_2089173_0_0_1"/>
<proteinExistence type="predicted"/>
<accession>A0A061DP92</accession>
<evidence type="ECO:0000313" key="1">
    <source>
        <dbReference type="EMBL" id="EOX94530.1"/>
    </source>
</evidence>
<keyword evidence="2" id="KW-1185">Reference proteome</keyword>
<reference evidence="1 2" key="1">
    <citation type="journal article" date="2013" name="Genome Biol.">
        <title>The genome sequence of the most widely cultivated cacao type and its use to identify candidate genes regulating pod color.</title>
        <authorList>
            <person name="Motamayor J.C."/>
            <person name="Mockaitis K."/>
            <person name="Schmutz J."/>
            <person name="Haiminen N."/>
            <person name="Iii D.L."/>
            <person name="Cornejo O."/>
            <person name="Findley S.D."/>
            <person name="Zheng P."/>
            <person name="Utro F."/>
            <person name="Royaert S."/>
            <person name="Saski C."/>
            <person name="Jenkins J."/>
            <person name="Podicheti R."/>
            <person name="Zhao M."/>
            <person name="Scheffler B.E."/>
            <person name="Stack J.C."/>
            <person name="Feltus F.A."/>
            <person name="Mustiga G.M."/>
            <person name="Amores F."/>
            <person name="Phillips W."/>
            <person name="Marelli J.P."/>
            <person name="May G.D."/>
            <person name="Shapiro H."/>
            <person name="Ma J."/>
            <person name="Bustamante C.D."/>
            <person name="Schnell R.J."/>
            <person name="Main D."/>
            <person name="Gilbert D."/>
            <person name="Parida L."/>
            <person name="Kuhn D.N."/>
        </authorList>
    </citation>
    <scope>NUCLEOTIDE SEQUENCE [LARGE SCALE GENOMIC DNA]</scope>
    <source>
        <strain evidence="2">cv. Matina 1-6</strain>
    </source>
</reference>
<sequence length="117" mass="13758">MNMYFEFWMAKLVAIKNSCLDHESPWQRKPPQTQQQRWEMQEARAEHCRLRSCHPACRHRILFQGCSCRDCDRTLAPDPVGVIEAQAYLLQARAPHLMASSLQVEVRLLKERKPIKL</sequence>
<protein>
    <submittedName>
        <fullName evidence="1">Uncharacterized protein</fullName>
    </submittedName>
</protein>
<dbReference type="Proteomes" id="UP000026915">
    <property type="component" value="Chromosome 1"/>
</dbReference>
<dbReference type="EMBL" id="CM001879">
    <property type="protein sequence ID" value="EOX94530.1"/>
    <property type="molecule type" value="Genomic_DNA"/>
</dbReference>
<dbReference type="AlphaFoldDB" id="A0A061DP92"/>
<gene>
    <name evidence="1" type="ORF">TCM_004139</name>
</gene>
<dbReference type="Gramene" id="EOX94530">
    <property type="protein sequence ID" value="EOX94530"/>
    <property type="gene ID" value="TCM_004139"/>
</dbReference>
<name>A0A061DP92_THECC</name>